<proteinExistence type="inferred from homology"/>
<comment type="similarity">
    <text evidence="1">Belongs to the aldehyde dehydrogenase family.</text>
</comment>
<protein>
    <submittedName>
        <fullName evidence="4">NADP-dependent glyceraldehyde-3-phosphate dehydrogenase</fullName>
        <ecNumber evidence="4">1.2.1.9</ecNumber>
    </submittedName>
</protein>
<evidence type="ECO:0000313" key="5">
    <source>
        <dbReference type="Proteomes" id="UP000730618"/>
    </source>
</evidence>
<evidence type="ECO:0000256" key="2">
    <source>
        <dbReference type="ARBA" id="ARBA00023002"/>
    </source>
</evidence>
<dbReference type="GO" id="GO:0008886">
    <property type="term" value="F:glyceraldehyde-3-phosphate dehydrogenase (NADP+) (non-phosphorylating) activity"/>
    <property type="evidence" value="ECO:0007669"/>
    <property type="project" value="UniProtKB-EC"/>
</dbReference>
<feature type="domain" description="Aldehyde dehydrogenase" evidence="3">
    <location>
        <begin position="12"/>
        <end position="467"/>
    </location>
</feature>
<organism evidence="4 5">
    <name type="scientific">Paenibacillus allorhizosphaerae</name>
    <dbReference type="NCBI Taxonomy" id="2849866"/>
    <lineage>
        <taxon>Bacteria</taxon>
        <taxon>Bacillati</taxon>
        <taxon>Bacillota</taxon>
        <taxon>Bacilli</taxon>
        <taxon>Bacillales</taxon>
        <taxon>Paenibacillaceae</taxon>
        <taxon>Paenibacillus</taxon>
    </lineage>
</organism>
<dbReference type="InterPro" id="IPR015590">
    <property type="entry name" value="Aldehyde_DH_dom"/>
</dbReference>
<dbReference type="CDD" id="cd07149">
    <property type="entry name" value="ALDH_y4uC"/>
    <property type="match status" value="1"/>
</dbReference>
<evidence type="ECO:0000259" key="3">
    <source>
        <dbReference type="Pfam" id="PF00171"/>
    </source>
</evidence>
<dbReference type="Proteomes" id="UP000730618">
    <property type="component" value="Unassembled WGS sequence"/>
</dbReference>
<reference evidence="4 5" key="1">
    <citation type="submission" date="2021-06" db="EMBL/GenBank/DDBJ databases">
        <authorList>
            <person name="Criscuolo A."/>
        </authorList>
    </citation>
    <scope>NUCLEOTIDE SEQUENCE [LARGE SCALE GENOMIC DNA]</scope>
    <source>
        <strain evidence="5">CIP 111802</strain>
    </source>
</reference>
<dbReference type="InterPro" id="IPR051020">
    <property type="entry name" value="ALDH-related_metabolic_enz"/>
</dbReference>
<dbReference type="PANTHER" id="PTHR42991:SF1">
    <property type="entry name" value="ALDEHYDE DEHYDROGENASE"/>
    <property type="match status" value="1"/>
</dbReference>
<evidence type="ECO:0000313" key="4">
    <source>
        <dbReference type="EMBL" id="CAG7616111.1"/>
    </source>
</evidence>
<gene>
    <name evidence="4" type="primary">gapN</name>
    <name evidence="4" type="ORF">PAECIP111802_00249</name>
</gene>
<dbReference type="EC" id="1.2.1.9" evidence="4"/>
<dbReference type="RefSeq" id="WP_218096629.1">
    <property type="nucleotide sequence ID" value="NZ_CAJVCE010000001.1"/>
</dbReference>
<accession>A0ABM8VAW2</accession>
<keyword evidence="5" id="KW-1185">Reference proteome</keyword>
<dbReference type="PANTHER" id="PTHR42991">
    <property type="entry name" value="ALDEHYDE DEHYDROGENASE"/>
    <property type="match status" value="1"/>
</dbReference>
<evidence type="ECO:0000256" key="1">
    <source>
        <dbReference type="ARBA" id="ARBA00009986"/>
    </source>
</evidence>
<sequence>MEHYPILIDGRWISTEEKLEVKEKYSGKTIATVSIASEVLVEQAVAAAQTAYRTNALPPYRRYEILKRTSELVLANKQQLGRLIAQEVGKTLKEAVVEVERTAQTLEISAEEAKRIHGEGIPVESSPGAENRLAFTIRVPVGVVCAITPFNVPLNLVAHKVGPALAAGNAVVLKPASVTPLIAVKLAQLFEQAGLPPGYLNLVIGSGSSVGEQLAQDERINLYTFTGSPAVGKQLKQRTGLRKVLLELGSNSAVIVHKDADVELAAGLTVGKSFGNAGQVCISVQRIYVHQDIKERFVKAFVQRTLALRTGDPFDPATDVGPMISEKEAVRAEQWVHEALEAGATLECGGKRDGALFQPTVLSHVKEEMKVTCEELFAPVVGISEYTELDECIERINLSRYGLQAGIFTANLSTAFHAARRIHVGGLIVNDASQFRADLMPYGGVKESGWGKEGPKYAIEEMTEERIVVFNL</sequence>
<comment type="caution">
    <text evidence="4">The sequence shown here is derived from an EMBL/GenBank/DDBJ whole genome shotgun (WGS) entry which is preliminary data.</text>
</comment>
<keyword evidence="2 4" id="KW-0560">Oxidoreductase</keyword>
<dbReference type="EMBL" id="CAJVCE010000001">
    <property type="protein sequence ID" value="CAG7616111.1"/>
    <property type="molecule type" value="Genomic_DNA"/>
</dbReference>
<dbReference type="Pfam" id="PF00171">
    <property type="entry name" value="Aldedh"/>
    <property type="match status" value="1"/>
</dbReference>
<name>A0ABM8VAW2_9BACL</name>